<gene>
    <name evidence="1" type="ORF">Tco_1045188</name>
</gene>
<evidence type="ECO:0000313" key="1">
    <source>
        <dbReference type="EMBL" id="GJT78463.1"/>
    </source>
</evidence>
<reference evidence="1" key="2">
    <citation type="submission" date="2022-01" db="EMBL/GenBank/DDBJ databases">
        <authorList>
            <person name="Yamashiro T."/>
            <person name="Shiraishi A."/>
            <person name="Satake H."/>
            <person name="Nakayama K."/>
        </authorList>
    </citation>
    <scope>NUCLEOTIDE SEQUENCE</scope>
</reference>
<sequence length="100" mass="10790">MIDIGVDIIYLEPVSAVASPTAAVVGTLAQHGEAIRGIHGNLLGVPIQEEIIALRFRVDIAKAENASMRARIKPMEAVEKVTRTHERLARIGIEQQLAAV</sequence>
<organism evidence="1 2">
    <name type="scientific">Tanacetum coccineum</name>
    <dbReference type="NCBI Taxonomy" id="301880"/>
    <lineage>
        <taxon>Eukaryota</taxon>
        <taxon>Viridiplantae</taxon>
        <taxon>Streptophyta</taxon>
        <taxon>Embryophyta</taxon>
        <taxon>Tracheophyta</taxon>
        <taxon>Spermatophyta</taxon>
        <taxon>Magnoliopsida</taxon>
        <taxon>eudicotyledons</taxon>
        <taxon>Gunneridae</taxon>
        <taxon>Pentapetalae</taxon>
        <taxon>asterids</taxon>
        <taxon>campanulids</taxon>
        <taxon>Asterales</taxon>
        <taxon>Asteraceae</taxon>
        <taxon>Asteroideae</taxon>
        <taxon>Anthemideae</taxon>
        <taxon>Anthemidinae</taxon>
        <taxon>Tanacetum</taxon>
    </lineage>
</organism>
<dbReference type="Proteomes" id="UP001151760">
    <property type="component" value="Unassembled WGS sequence"/>
</dbReference>
<keyword evidence="2" id="KW-1185">Reference proteome</keyword>
<dbReference type="EMBL" id="BQNB010018804">
    <property type="protein sequence ID" value="GJT78463.1"/>
    <property type="molecule type" value="Genomic_DNA"/>
</dbReference>
<protein>
    <submittedName>
        <fullName evidence="1">Uncharacterized protein</fullName>
    </submittedName>
</protein>
<evidence type="ECO:0000313" key="2">
    <source>
        <dbReference type="Proteomes" id="UP001151760"/>
    </source>
</evidence>
<name>A0ABQ5GS07_9ASTR</name>
<comment type="caution">
    <text evidence="1">The sequence shown here is derived from an EMBL/GenBank/DDBJ whole genome shotgun (WGS) entry which is preliminary data.</text>
</comment>
<accession>A0ABQ5GS07</accession>
<proteinExistence type="predicted"/>
<reference evidence="1" key="1">
    <citation type="journal article" date="2022" name="Int. J. Mol. Sci.">
        <title>Draft Genome of Tanacetum Coccineum: Genomic Comparison of Closely Related Tanacetum-Family Plants.</title>
        <authorList>
            <person name="Yamashiro T."/>
            <person name="Shiraishi A."/>
            <person name="Nakayama K."/>
            <person name="Satake H."/>
        </authorList>
    </citation>
    <scope>NUCLEOTIDE SEQUENCE</scope>
</reference>